<gene>
    <name evidence="9" type="ORF">RJ641_025905</name>
</gene>
<feature type="domain" description="Disease resistance protein winged helix" evidence="7">
    <location>
        <begin position="395"/>
        <end position="461"/>
    </location>
</feature>
<dbReference type="SUPFAM" id="SSF52058">
    <property type="entry name" value="L domain-like"/>
    <property type="match status" value="1"/>
</dbReference>
<evidence type="ECO:0000313" key="10">
    <source>
        <dbReference type="Proteomes" id="UP001370490"/>
    </source>
</evidence>
<keyword evidence="4" id="KW-0611">Plant defense</keyword>
<dbReference type="InterPro" id="IPR032675">
    <property type="entry name" value="LRR_dom_sf"/>
</dbReference>
<dbReference type="GO" id="GO:0043531">
    <property type="term" value="F:ADP binding"/>
    <property type="evidence" value="ECO:0007669"/>
    <property type="project" value="InterPro"/>
</dbReference>
<evidence type="ECO:0000256" key="5">
    <source>
        <dbReference type="ARBA" id="ARBA00022840"/>
    </source>
</evidence>
<dbReference type="FunFam" id="1.10.10.10:FF:000322">
    <property type="entry name" value="Probable disease resistance protein At1g63360"/>
    <property type="match status" value="1"/>
</dbReference>
<comment type="similarity">
    <text evidence="1">Belongs to the disease resistance NB-LRR family.</text>
</comment>
<dbReference type="Pfam" id="PF23559">
    <property type="entry name" value="WHD_DRP"/>
    <property type="match status" value="1"/>
</dbReference>
<dbReference type="SMART" id="SM00369">
    <property type="entry name" value="LRR_TYP"/>
    <property type="match status" value="2"/>
</dbReference>
<evidence type="ECO:0000259" key="8">
    <source>
        <dbReference type="Pfam" id="PF23598"/>
    </source>
</evidence>
<sequence>MVGSISKFITSKISSVMNLDQRADCVATALEALKGKRDDLKRKIDHAEFQGLECTNQVNRWLQRVEEAEAEANLITGKIRHQKKCFWCCPADICSRDELRSKVEKVFEEIHELMGEGNFDAILAEESIPDAVEEMPDRPTVGLDLSLDKVWQFLADDEIGIIGIYGMGGVGKTTLLKRINNGLITRSHNFDLVIWILVSKEFVAEKIQKAIGVRLGLSWEETEDNKERASRIHKVLRKKKLLLLLDDVWEGLNLEEMGIPLPDKRSKCKVIFTTRSMDVCSDMGADRKLRVEFLNERDSWQLFREKVGEILESPSIRHYAKTIVRKCGGLPLALITIGRAMANKESEQEWEYAIQALRISPSELRGMDDVFTLLRFSYDNLDNDALRSCFLYCSIFPEDYSVEKEQIIEYWIAEGFLDGTHESNAYNKGHAFIGALKVSCLLETGEEQSQVKMHDVIRSFALWIATATGRDEKKFLIQSSVGLTEAPRVQEWGKAERISLFDNFITALPETPVCPNLSTLLLHWNSGLSRMANGFFQYMPVLRVLDLSFTSLREIPESIGHLVELRHLNLSGTKVITLPKELGSLTKLRHLDLQRTYSLRTVPSEVILGLYELRILNLYYSYSFWEGQEHHDENEVSFSDLESLRHLIGVGITVSELTTLQKLSGYRHLLKCIQFLYITACQGLFYLQLATNSGDGERLRRLSINNCCDLKYLVICAGAGKKWLPSLEVLALHCLPNLTTVWKNSITQDCLQNLQSINIWYCHRLKNVSWLFQLPRLEVVYLFYCNGMEEVIGEDEVVLGELWEPFLSLRTVSIRNLPKLKSICPWKLGFPSLERIAIISCPNLRKLPLRPQHSSMLPKVYGSRQWWDGLEWDDPSTKTALAPCFVAS</sequence>
<dbReference type="Gene3D" id="3.40.50.300">
    <property type="entry name" value="P-loop containing nucleotide triphosphate hydrolases"/>
    <property type="match status" value="1"/>
</dbReference>
<dbReference type="Pfam" id="PF00931">
    <property type="entry name" value="NB-ARC"/>
    <property type="match status" value="1"/>
</dbReference>
<dbReference type="InterPro" id="IPR050905">
    <property type="entry name" value="Plant_NBS-LRR"/>
</dbReference>
<evidence type="ECO:0000256" key="2">
    <source>
        <dbReference type="ARBA" id="ARBA00022614"/>
    </source>
</evidence>
<dbReference type="AlphaFoldDB" id="A0AAN8WDX9"/>
<feature type="domain" description="Disease resistance R13L4/SHOC-2-like LRR" evidence="8">
    <location>
        <begin position="539"/>
        <end position="815"/>
    </location>
</feature>
<keyword evidence="5" id="KW-0547">Nucleotide-binding</keyword>
<evidence type="ECO:0000259" key="6">
    <source>
        <dbReference type="Pfam" id="PF00931"/>
    </source>
</evidence>
<evidence type="ECO:0000313" key="9">
    <source>
        <dbReference type="EMBL" id="KAK6944803.1"/>
    </source>
</evidence>
<organism evidence="9 10">
    <name type="scientific">Dillenia turbinata</name>
    <dbReference type="NCBI Taxonomy" id="194707"/>
    <lineage>
        <taxon>Eukaryota</taxon>
        <taxon>Viridiplantae</taxon>
        <taxon>Streptophyta</taxon>
        <taxon>Embryophyta</taxon>
        <taxon>Tracheophyta</taxon>
        <taxon>Spermatophyta</taxon>
        <taxon>Magnoliopsida</taxon>
        <taxon>eudicotyledons</taxon>
        <taxon>Gunneridae</taxon>
        <taxon>Pentapetalae</taxon>
        <taxon>Dilleniales</taxon>
        <taxon>Dilleniaceae</taxon>
        <taxon>Dillenia</taxon>
    </lineage>
</organism>
<reference evidence="9 10" key="1">
    <citation type="submission" date="2023-12" db="EMBL/GenBank/DDBJ databases">
        <title>A high-quality genome assembly for Dillenia turbinata (Dilleniales).</title>
        <authorList>
            <person name="Chanderbali A."/>
        </authorList>
    </citation>
    <scope>NUCLEOTIDE SEQUENCE [LARGE SCALE GENOMIC DNA]</scope>
    <source>
        <strain evidence="9">LSX21</strain>
        <tissue evidence="9">Leaf</tissue>
    </source>
</reference>
<dbReference type="PANTHER" id="PTHR33463:SF204">
    <property type="entry name" value="NB-ARC DOMAIN-CONTAINING PROTEIN"/>
    <property type="match status" value="1"/>
</dbReference>
<evidence type="ECO:0000259" key="7">
    <source>
        <dbReference type="Pfam" id="PF23559"/>
    </source>
</evidence>
<dbReference type="InterPro" id="IPR027417">
    <property type="entry name" value="P-loop_NTPase"/>
</dbReference>
<dbReference type="InterPro" id="IPR036388">
    <property type="entry name" value="WH-like_DNA-bd_sf"/>
</dbReference>
<dbReference type="Gene3D" id="1.10.10.10">
    <property type="entry name" value="Winged helix-like DNA-binding domain superfamily/Winged helix DNA-binding domain"/>
    <property type="match status" value="1"/>
</dbReference>
<dbReference type="InterPro" id="IPR055414">
    <property type="entry name" value="LRR_R13L4/SHOC2-like"/>
</dbReference>
<dbReference type="GO" id="GO:0005524">
    <property type="term" value="F:ATP binding"/>
    <property type="evidence" value="ECO:0007669"/>
    <property type="project" value="UniProtKB-KW"/>
</dbReference>
<accession>A0AAN8WDX9</accession>
<protein>
    <submittedName>
        <fullName evidence="9">Leucine-rich repeat</fullName>
    </submittedName>
</protein>
<evidence type="ECO:0000256" key="3">
    <source>
        <dbReference type="ARBA" id="ARBA00022737"/>
    </source>
</evidence>
<dbReference type="PANTHER" id="PTHR33463">
    <property type="entry name" value="NB-ARC DOMAIN-CONTAINING PROTEIN-RELATED"/>
    <property type="match status" value="1"/>
</dbReference>
<dbReference type="FunFam" id="1.10.8.430:FF:000003">
    <property type="entry name" value="Probable disease resistance protein At5g66910"/>
    <property type="match status" value="1"/>
</dbReference>
<keyword evidence="3" id="KW-0677">Repeat</keyword>
<dbReference type="SUPFAM" id="SSF52540">
    <property type="entry name" value="P-loop containing nucleoside triphosphate hydrolases"/>
    <property type="match status" value="1"/>
</dbReference>
<evidence type="ECO:0000256" key="4">
    <source>
        <dbReference type="ARBA" id="ARBA00022821"/>
    </source>
</evidence>
<feature type="domain" description="NB-ARC" evidence="6">
    <location>
        <begin position="146"/>
        <end position="308"/>
    </location>
</feature>
<dbReference type="Pfam" id="PF23598">
    <property type="entry name" value="LRR_14"/>
    <property type="match status" value="1"/>
</dbReference>
<keyword evidence="2" id="KW-0433">Leucine-rich repeat</keyword>
<dbReference type="InterPro" id="IPR002182">
    <property type="entry name" value="NB-ARC"/>
</dbReference>
<dbReference type="EMBL" id="JBAMMX010000003">
    <property type="protein sequence ID" value="KAK6944803.1"/>
    <property type="molecule type" value="Genomic_DNA"/>
</dbReference>
<dbReference type="FunFam" id="3.40.50.300:FF:001091">
    <property type="entry name" value="Probable disease resistance protein At1g61300"/>
    <property type="match status" value="1"/>
</dbReference>
<comment type="caution">
    <text evidence="9">The sequence shown here is derived from an EMBL/GenBank/DDBJ whole genome shotgun (WGS) entry which is preliminary data.</text>
</comment>
<dbReference type="InterPro" id="IPR058922">
    <property type="entry name" value="WHD_DRP"/>
</dbReference>
<keyword evidence="5" id="KW-0067">ATP-binding</keyword>
<proteinExistence type="inferred from homology"/>
<evidence type="ECO:0000256" key="1">
    <source>
        <dbReference type="ARBA" id="ARBA00008894"/>
    </source>
</evidence>
<dbReference type="InterPro" id="IPR042197">
    <property type="entry name" value="Apaf_helical"/>
</dbReference>
<dbReference type="GO" id="GO:0006952">
    <property type="term" value="P:defense response"/>
    <property type="evidence" value="ECO:0007669"/>
    <property type="project" value="UniProtKB-KW"/>
</dbReference>
<keyword evidence="10" id="KW-1185">Reference proteome</keyword>
<dbReference type="Proteomes" id="UP001370490">
    <property type="component" value="Unassembled WGS sequence"/>
</dbReference>
<dbReference type="InterPro" id="IPR003591">
    <property type="entry name" value="Leu-rich_rpt_typical-subtyp"/>
</dbReference>
<dbReference type="PRINTS" id="PR00364">
    <property type="entry name" value="DISEASERSIST"/>
</dbReference>
<dbReference type="Gene3D" id="1.10.8.430">
    <property type="entry name" value="Helical domain of apoptotic protease-activating factors"/>
    <property type="match status" value="1"/>
</dbReference>
<dbReference type="Gene3D" id="3.80.10.10">
    <property type="entry name" value="Ribonuclease Inhibitor"/>
    <property type="match status" value="2"/>
</dbReference>
<name>A0AAN8WDX9_9MAGN</name>